<evidence type="ECO:0000313" key="3">
    <source>
        <dbReference type="Proteomes" id="UP000269396"/>
    </source>
</evidence>
<dbReference type="AlphaFoldDB" id="A0A3P8IL92"/>
<feature type="region of interest" description="Disordered" evidence="1">
    <location>
        <begin position="29"/>
        <end position="78"/>
    </location>
</feature>
<reference evidence="2 3" key="1">
    <citation type="submission" date="2018-11" db="EMBL/GenBank/DDBJ databases">
        <authorList>
            <consortium name="Pathogen Informatics"/>
        </authorList>
    </citation>
    <scope>NUCLEOTIDE SEQUENCE [LARGE SCALE GENOMIC DNA]</scope>
    <source>
        <strain>Denwood</strain>
        <strain evidence="3">Zambia</strain>
    </source>
</reference>
<accession>A0A3P8IL92</accession>
<dbReference type="EMBL" id="UZAL01030845">
    <property type="protein sequence ID" value="VDP55876.1"/>
    <property type="molecule type" value="Genomic_DNA"/>
</dbReference>
<proteinExistence type="predicted"/>
<gene>
    <name evidence="2" type="ORF">SMTD_LOCUS10756</name>
</gene>
<evidence type="ECO:0000313" key="2">
    <source>
        <dbReference type="EMBL" id="VDP55876.1"/>
    </source>
</evidence>
<protein>
    <submittedName>
        <fullName evidence="2">Uncharacterized protein</fullName>
    </submittedName>
</protein>
<feature type="compositionally biased region" description="Basic and acidic residues" evidence="1">
    <location>
        <begin position="57"/>
        <end position="78"/>
    </location>
</feature>
<evidence type="ECO:0000256" key="1">
    <source>
        <dbReference type="SAM" id="MobiDB-lite"/>
    </source>
</evidence>
<organism evidence="2 3">
    <name type="scientific">Schistosoma mattheei</name>
    <dbReference type="NCBI Taxonomy" id="31246"/>
    <lineage>
        <taxon>Eukaryota</taxon>
        <taxon>Metazoa</taxon>
        <taxon>Spiralia</taxon>
        <taxon>Lophotrochozoa</taxon>
        <taxon>Platyhelminthes</taxon>
        <taxon>Trematoda</taxon>
        <taxon>Digenea</taxon>
        <taxon>Strigeidida</taxon>
        <taxon>Schistosomatoidea</taxon>
        <taxon>Schistosomatidae</taxon>
        <taxon>Schistosoma</taxon>
    </lineage>
</organism>
<keyword evidence="3" id="KW-1185">Reference proteome</keyword>
<sequence>MEAATEAENVEGLKSNGVAVELGTVFTGKNDLKSPVQLPDGSPDSVVATEYGTVSEEGLKPEKRPDEPNNEPEHLGRPELLKRLGIDDSPNKPLLEGIGSISVLREVGTFSEI</sequence>
<dbReference type="Proteomes" id="UP000269396">
    <property type="component" value="Unassembled WGS sequence"/>
</dbReference>
<name>A0A3P8IL92_9TREM</name>